<protein>
    <recommendedName>
        <fullName evidence="3">Lipoprotein</fullName>
    </recommendedName>
</protein>
<proteinExistence type="predicted"/>
<comment type="caution">
    <text evidence="1">The sequence shown here is derived from an EMBL/GenBank/DDBJ whole genome shotgun (WGS) entry which is preliminary data.</text>
</comment>
<organism evidence="1 2">
    <name type="scientific">Aureibaculum marinum</name>
    <dbReference type="NCBI Taxonomy" id="2487930"/>
    <lineage>
        <taxon>Bacteria</taxon>
        <taxon>Pseudomonadati</taxon>
        <taxon>Bacteroidota</taxon>
        <taxon>Flavobacteriia</taxon>
        <taxon>Flavobacteriales</taxon>
        <taxon>Flavobacteriaceae</taxon>
        <taxon>Aureibaculum</taxon>
    </lineage>
</organism>
<keyword evidence="2" id="KW-1185">Reference proteome</keyword>
<accession>A0A3N4P686</accession>
<reference evidence="1 2" key="1">
    <citation type="submission" date="2018-11" db="EMBL/GenBank/DDBJ databases">
        <title>Aureibaculum marinum gen. nov., sp. nov., a member of the family Flavobacteriaceae isolated from the Bohai Sea.</title>
        <authorList>
            <person name="Ji X."/>
        </authorList>
    </citation>
    <scope>NUCLEOTIDE SEQUENCE [LARGE SCALE GENOMIC DNA]</scope>
    <source>
        <strain evidence="1 2">BH-SD17</strain>
    </source>
</reference>
<dbReference type="Proteomes" id="UP000270856">
    <property type="component" value="Unassembled WGS sequence"/>
</dbReference>
<sequence length="180" mass="21263">MKYVYFILITLLITSCIPIRIAPSIEDYKLTSGKKFKRQLPRENAFVFEDPKDANEFYNFINTKYSLNHQMVEDNVPIHVNGEEYFLSFYEVEIPDKSLNLWPFFANEALKNKGIDPIFTDFYVKRKGNWYIALYVSDADMNDCLTANYPFKEAILSHLKEIKNEYLNTSNYFEALLKMN</sequence>
<dbReference type="AlphaFoldDB" id="A0A3N4P686"/>
<evidence type="ECO:0000313" key="2">
    <source>
        <dbReference type="Proteomes" id="UP000270856"/>
    </source>
</evidence>
<dbReference type="OrthoDB" id="1164799at2"/>
<dbReference type="EMBL" id="RPFJ01000002">
    <property type="protein sequence ID" value="RPE00151.1"/>
    <property type="molecule type" value="Genomic_DNA"/>
</dbReference>
<gene>
    <name evidence="1" type="ORF">EGM88_02490</name>
</gene>
<name>A0A3N4P686_9FLAO</name>
<evidence type="ECO:0000313" key="1">
    <source>
        <dbReference type="EMBL" id="RPE00151.1"/>
    </source>
</evidence>
<evidence type="ECO:0008006" key="3">
    <source>
        <dbReference type="Google" id="ProtNLM"/>
    </source>
</evidence>
<dbReference type="PROSITE" id="PS51257">
    <property type="entry name" value="PROKAR_LIPOPROTEIN"/>
    <property type="match status" value="1"/>
</dbReference>
<dbReference type="RefSeq" id="WP_123896385.1">
    <property type="nucleotide sequence ID" value="NZ_RPFJ01000002.1"/>
</dbReference>